<reference evidence="1" key="1">
    <citation type="journal article" date="2023" name="Science">
        <title>Genome structures resolve the early diversification of teleost fishes.</title>
        <authorList>
            <person name="Parey E."/>
            <person name="Louis A."/>
            <person name="Montfort J."/>
            <person name="Bouchez O."/>
            <person name="Roques C."/>
            <person name="Iampietro C."/>
            <person name="Lluch J."/>
            <person name="Castinel A."/>
            <person name="Donnadieu C."/>
            <person name="Desvignes T."/>
            <person name="Floi Bucao C."/>
            <person name="Jouanno E."/>
            <person name="Wen M."/>
            <person name="Mejri S."/>
            <person name="Dirks R."/>
            <person name="Jansen H."/>
            <person name="Henkel C."/>
            <person name="Chen W.J."/>
            <person name="Zahm M."/>
            <person name="Cabau C."/>
            <person name="Klopp C."/>
            <person name="Thompson A.W."/>
            <person name="Robinson-Rechavi M."/>
            <person name="Braasch I."/>
            <person name="Lecointre G."/>
            <person name="Bobe J."/>
            <person name="Postlethwait J.H."/>
            <person name="Berthelot C."/>
            <person name="Roest Crollius H."/>
            <person name="Guiguen Y."/>
        </authorList>
    </citation>
    <scope>NUCLEOTIDE SEQUENCE</scope>
    <source>
        <strain evidence="1">NC1722</strain>
    </source>
</reference>
<comment type="caution">
    <text evidence="1">The sequence shown here is derived from an EMBL/GenBank/DDBJ whole genome shotgun (WGS) entry which is preliminary data.</text>
</comment>
<dbReference type="Proteomes" id="UP001221898">
    <property type="component" value="Unassembled WGS sequence"/>
</dbReference>
<proteinExistence type="predicted"/>
<evidence type="ECO:0000313" key="1">
    <source>
        <dbReference type="EMBL" id="KAJ8395996.1"/>
    </source>
</evidence>
<dbReference type="EMBL" id="JAINUG010000110">
    <property type="protein sequence ID" value="KAJ8395996.1"/>
    <property type="molecule type" value="Genomic_DNA"/>
</dbReference>
<name>A0AAD7WG93_9TELE</name>
<accession>A0AAD7WG93</accession>
<sequence length="116" mass="13290">MNQAGGLRLVTTPSARTIVLSLSLCYTPDFTEGQRTINISRAARKPRLSWTMPLLRHFVSYLMTALNRHQPHLRHPGHPARTLHIYSRRLRHSHHTALNRFDDLIRLGSPGPVSRL</sequence>
<gene>
    <name evidence="1" type="ORF">AAFF_G00025280</name>
</gene>
<organism evidence="1 2">
    <name type="scientific">Aldrovandia affinis</name>
    <dbReference type="NCBI Taxonomy" id="143900"/>
    <lineage>
        <taxon>Eukaryota</taxon>
        <taxon>Metazoa</taxon>
        <taxon>Chordata</taxon>
        <taxon>Craniata</taxon>
        <taxon>Vertebrata</taxon>
        <taxon>Euteleostomi</taxon>
        <taxon>Actinopterygii</taxon>
        <taxon>Neopterygii</taxon>
        <taxon>Teleostei</taxon>
        <taxon>Notacanthiformes</taxon>
        <taxon>Halosauridae</taxon>
        <taxon>Aldrovandia</taxon>
    </lineage>
</organism>
<evidence type="ECO:0000313" key="2">
    <source>
        <dbReference type="Proteomes" id="UP001221898"/>
    </source>
</evidence>
<dbReference type="AlphaFoldDB" id="A0AAD7WG93"/>
<protein>
    <submittedName>
        <fullName evidence="1">Uncharacterized protein</fullName>
    </submittedName>
</protein>
<keyword evidence="2" id="KW-1185">Reference proteome</keyword>